<comment type="similarity">
    <text evidence="2">Belongs to the ABC transporter superfamily. ABCG family. Eye pigment precursor importer (TC 3.A.1.204) subfamily.</text>
</comment>
<dbReference type="SMART" id="SM00382">
    <property type="entry name" value="AAA"/>
    <property type="match status" value="2"/>
</dbReference>
<evidence type="ECO:0000256" key="6">
    <source>
        <dbReference type="ARBA" id="ARBA00022840"/>
    </source>
</evidence>
<dbReference type="GO" id="GO:0005524">
    <property type="term" value="F:ATP binding"/>
    <property type="evidence" value="ECO:0007669"/>
    <property type="project" value="UniProtKB-KW"/>
</dbReference>
<comment type="subcellular location">
    <subcellularLocation>
        <location evidence="1">Membrane</location>
        <topology evidence="1">Multi-pass membrane protein</topology>
    </subcellularLocation>
</comment>
<feature type="transmembrane region" description="Helical" evidence="9">
    <location>
        <begin position="937"/>
        <end position="954"/>
    </location>
</feature>
<sequence length="1417" mass="160497">KVGKTQRTILNNVSGSFRSGQITALMGPSGAGKSSLLGCICGLKRTGVSGAITISTKRKVKFAFIAQDNYLMERLSIMESLVYASKLKNKVMADHQMIARSVLKKLMIEKCGHIRPSRCSGGQQKRISIALELVSRPNILILDEPTSGLDSVTTWQLVQLLIELTQQPEPMAIAITIHQPSAKLFNLFNTIYLLSCEGQCIYNGSPQKMLDVFADLLELTGGKLLGSLKRDLHRRLLLYLEDDYQIRIRANRHTWRPIFLLTIRSFETTMRDPYMLGIKLSGYMMCSALISLMYGSDSGILSSCASDFSIGDGKDLFKKFADIMADLIENCSGILFEYGNGYYTPFAYYMSKVLSDIPFQLSIPVYYWTGQYSEQAWRIYGFAGIFILISMNASAQGFLISAIVPENPLAAALIGLMIPLERMPFYFRSFSYVNFLRYSSEVTLINIYGFGRCGQGLADMNDTTAALMDAIPTEKMLEIYSSDKINVDALMKTMDNVMDGFTGEDHSTKNSSSIKSITNNGDPFRVQWRNLTYTATQHSGVKKVILNEVNGHFMSGQITGIMGPSGCGKSTLLGCIAGINTKGLSGSITISTDIRVKFAFIVQENYILQRLTVRESLTYASKLKNDPVCDHTAIVADVINKLNIQRCADNRPDRCSGGQLKRVLIALELVSRPNILILDEPTTGLDSVTTWQLINTLIELTQQPEPVAVVLTIHQPSARLFNLFDTIYLLSADGQCIYNGSPERMRYTFSECGLICPTFTNPSDFGLEVASKEHGVDRLVTLALIVTNEAKQMPRNKYRIRIERDFDTKRCVYYLTIRSFLSMIRDPFMLPMRFFGYILVAFLISLLFGRDSGVLSGCPQELNFRDNGNIIEYIRSRSADLFENCCGLAFICLFGWFGGIFPVLLIFPTELNVYLQEYGNGYYSCFSYFASKVLSDIPFTLLLPHLASVPVYLWTGQYMADVWRLYNFIFIFMLITFNSTALGFLIGASLSNHPGAIAFIGMLSLVPLILLSGILIKLNAMPFAFQALSYLNYIRFGLAAVLINSYGFYRCEAEVVSANHTINIMAEIPADKLMAIYRDRSYGHVSREVTARWISLTQDLYPLRTNHFRSRLGELVRLKVTARWISLTQDLYPLRTNHFRSRLDLYPLRTNHFRSLLDLYPLRTNHFRSLLDLYSLLTNYFRSRLGELVRLKVTARWISLTQDLYPLRTNHFRSLLDLYPLRTNHFRSLLDLYSLLTNYFRSRLGELVRLKVTAKWISSLQGELLGKEYLPIRNGFIEIKIKPALPIRNKDNHKHMICKKKYEGFIDSNIDTKTPIARLERFCLNYLILVSGFDDYLNGVFTWRRRLLVLAGRVILFMVSLKYMITTIAHTQGVKAMLSDATYNLGNPLIFSMLICDKSFVIGLIGLIVQIYEFNHN</sequence>
<feature type="non-terminal residue" evidence="11">
    <location>
        <position position="1417"/>
    </location>
</feature>
<evidence type="ECO:0000256" key="3">
    <source>
        <dbReference type="ARBA" id="ARBA00022448"/>
    </source>
</evidence>
<dbReference type="InterPro" id="IPR017871">
    <property type="entry name" value="ABC_transporter-like_CS"/>
</dbReference>
<feature type="transmembrane region" description="Helical" evidence="9">
    <location>
        <begin position="1389"/>
        <end position="1412"/>
    </location>
</feature>
<dbReference type="Gene3D" id="3.40.50.300">
    <property type="entry name" value="P-loop containing nucleotide triphosphate hydrolases"/>
    <property type="match status" value="2"/>
</dbReference>
<dbReference type="InterPro" id="IPR003439">
    <property type="entry name" value="ABC_transporter-like_ATP-bd"/>
</dbReference>
<gene>
    <name evidence="11" type="ORF">OSB1V03_LOCUS2364</name>
</gene>
<dbReference type="SUPFAM" id="SSF52540">
    <property type="entry name" value="P-loop containing nucleoside triphosphate hydrolases"/>
    <property type="match status" value="2"/>
</dbReference>
<organism evidence="11">
    <name type="scientific">Medioppia subpectinata</name>
    <dbReference type="NCBI Taxonomy" id="1979941"/>
    <lineage>
        <taxon>Eukaryota</taxon>
        <taxon>Metazoa</taxon>
        <taxon>Ecdysozoa</taxon>
        <taxon>Arthropoda</taxon>
        <taxon>Chelicerata</taxon>
        <taxon>Arachnida</taxon>
        <taxon>Acari</taxon>
        <taxon>Acariformes</taxon>
        <taxon>Sarcoptiformes</taxon>
        <taxon>Oribatida</taxon>
        <taxon>Brachypylina</taxon>
        <taxon>Oppioidea</taxon>
        <taxon>Oppiidae</taxon>
        <taxon>Medioppia</taxon>
    </lineage>
</organism>
<evidence type="ECO:0000313" key="11">
    <source>
        <dbReference type="EMBL" id="CAD7621895.1"/>
    </source>
</evidence>
<dbReference type="EMBL" id="CAJPIZ010000814">
    <property type="protein sequence ID" value="CAG2102325.1"/>
    <property type="molecule type" value="Genomic_DNA"/>
</dbReference>
<dbReference type="InterPro" id="IPR003593">
    <property type="entry name" value="AAA+_ATPase"/>
</dbReference>
<dbReference type="Pfam" id="PF00005">
    <property type="entry name" value="ABC_tran"/>
    <property type="match status" value="2"/>
</dbReference>
<evidence type="ECO:0000256" key="9">
    <source>
        <dbReference type="SAM" id="Phobius"/>
    </source>
</evidence>
<keyword evidence="12" id="KW-1185">Reference proteome</keyword>
<evidence type="ECO:0000259" key="10">
    <source>
        <dbReference type="PROSITE" id="PS50893"/>
    </source>
</evidence>
<evidence type="ECO:0000313" key="12">
    <source>
        <dbReference type="Proteomes" id="UP000759131"/>
    </source>
</evidence>
<feature type="transmembrane region" description="Helical" evidence="9">
    <location>
        <begin position="834"/>
        <end position="850"/>
    </location>
</feature>
<keyword evidence="5" id="KW-0547">Nucleotide-binding</keyword>
<dbReference type="InterPro" id="IPR027417">
    <property type="entry name" value="P-loop_NTPase"/>
</dbReference>
<dbReference type="InterPro" id="IPR050352">
    <property type="entry name" value="ABCG_transporters"/>
</dbReference>
<proteinExistence type="inferred from homology"/>
<evidence type="ECO:0000256" key="5">
    <source>
        <dbReference type="ARBA" id="ARBA00022741"/>
    </source>
</evidence>
<dbReference type="OrthoDB" id="9989122at2759"/>
<accession>A0A7R9PVZ2</accession>
<dbReference type="GO" id="GO:0016887">
    <property type="term" value="F:ATP hydrolysis activity"/>
    <property type="evidence" value="ECO:0007669"/>
    <property type="project" value="InterPro"/>
</dbReference>
<dbReference type="Proteomes" id="UP000759131">
    <property type="component" value="Unassembled WGS sequence"/>
</dbReference>
<evidence type="ECO:0000256" key="1">
    <source>
        <dbReference type="ARBA" id="ARBA00004141"/>
    </source>
</evidence>
<dbReference type="InterPro" id="IPR043926">
    <property type="entry name" value="ABCG_dom"/>
</dbReference>
<dbReference type="PANTHER" id="PTHR48041">
    <property type="entry name" value="ABC TRANSPORTER G FAMILY MEMBER 28"/>
    <property type="match status" value="1"/>
</dbReference>
<dbReference type="InterPro" id="IPR013525">
    <property type="entry name" value="ABC2_TM"/>
</dbReference>
<dbReference type="PANTHER" id="PTHR48041:SF78">
    <property type="entry name" value="ABC TRANSPORTER EXPRESSED IN TRACHEA, ISOFORM A"/>
    <property type="match status" value="1"/>
</dbReference>
<feature type="domain" description="ABC transporter" evidence="10">
    <location>
        <begin position="526"/>
        <end position="757"/>
    </location>
</feature>
<dbReference type="PROSITE" id="PS00211">
    <property type="entry name" value="ABC_TRANSPORTER_1"/>
    <property type="match status" value="2"/>
</dbReference>
<dbReference type="GO" id="GO:0005886">
    <property type="term" value="C:plasma membrane"/>
    <property type="evidence" value="ECO:0007669"/>
    <property type="project" value="TreeGrafter"/>
</dbReference>
<feature type="transmembrane region" description="Helical" evidence="9">
    <location>
        <begin position="1347"/>
        <end position="1369"/>
    </location>
</feature>
<name>A0A7R9PVZ2_9ACAR</name>
<feature type="transmembrane region" description="Helical" evidence="9">
    <location>
        <begin position="966"/>
        <end position="990"/>
    </location>
</feature>
<evidence type="ECO:0000256" key="2">
    <source>
        <dbReference type="ARBA" id="ARBA00005814"/>
    </source>
</evidence>
<protein>
    <recommendedName>
        <fullName evidence="10">ABC transporter domain-containing protein</fullName>
    </recommendedName>
</protein>
<dbReference type="Pfam" id="PF19055">
    <property type="entry name" value="ABC2_membrane_7"/>
    <property type="match status" value="1"/>
</dbReference>
<evidence type="ECO:0000256" key="4">
    <source>
        <dbReference type="ARBA" id="ARBA00022692"/>
    </source>
</evidence>
<keyword evidence="4 9" id="KW-0812">Transmembrane</keyword>
<evidence type="ECO:0000256" key="8">
    <source>
        <dbReference type="ARBA" id="ARBA00023136"/>
    </source>
</evidence>
<evidence type="ECO:0000256" key="7">
    <source>
        <dbReference type="ARBA" id="ARBA00022989"/>
    </source>
</evidence>
<feature type="transmembrane region" description="Helical" evidence="9">
    <location>
        <begin position="885"/>
        <end position="907"/>
    </location>
</feature>
<dbReference type="EMBL" id="OC855389">
    <property type="protein sequence ID" value="CAD7621895.1"/>
    <property type="molecule type" value="Genomic_DNA"/>
</dbReference>
<dbReference type="PROSITE" id="PS50893">
    <property type="entry name" value="ABC_TRANSPORTER_2"/>
    <property type="match status" value="2"/>
</dbReference>
<reference evidence="11" key="1">
    <citation type="submission" date="2020-11" db="EMBL/GenBank/DDBJ databases">
        <authorList>
            <person name="Tran Van P."/>
        </authorList>
    </citation>
    <scope>NUCLEOTIDE SEQUENCE</scope>
</reference>
<keyword evidence="7 9" id="KW-1133">Transmembrane helix</keyword>
<dbReference type="GO" id="GO:0140359">
    <property type="term" value="F:ABC-type transporter activity"/>
    <property type="evidence" value="ECO:0007669"/>
    <property type="project" value="InterPro"/>
</dbReference>
<keyword evidence="8 9" id="KW-0472">Membrane</keyword>
<keyword evidence="6" id="KW-0067">ATP-binding</keyword>
<keyword evidence="3" id="KW-0813">Transport</keyword>
<feature type="domain" description="ABC transporter" evidence="10">
    <location>
        <begin position="2"/>
        <end position="222"/>
    </location>
</feature>
<dbReference type="Pfam" id="PF01061">
    <property type="entry name" value="ABC2_membrane"/>
    <property type="match status" value="2"/>
</dbReference>
<feature type="transmembrane region" description="Helical" evidence="9">
    <location>
        <begin position="996"/>
        <end position="1016"/>
    </location>
</feature>